<dbReference type="EMBL" id="JBHLVO010000004">
    <property type="protein sequence ID" value="MFC0271174.1"/>
    <property type="molecule type" value="Genomic_DNA"/>
</dbReference>
<dbReference type="GO" id="GO:0006508">
    <property type="term" value="P:proteolysis"/>
    <property type="evidence" value="ECO:0007669"/>
    <property type="project" value="UniProtKB-KW"/>
</dbReference>
<dbReference type="InterPro" id="IPR008269">
    <property type="entry name" value="Lon_proteolytic"/>
</dbReference>
<dbReference type="PROSITE" id="PS51786">
    <property type="entry name" value="LON_PROTEOLYTIC"/>
    <property type="match status" value="1"/>
</dbReference>
<keyword evidence="1" id="KW-0720">Serine protease</keyword>
<feature type="active site" evidence="1">
    <location>
        <position position="234"/>
    </location>
</feature>
<dbReference type="Pfam" id="PF05362">
    <property type="entry name" value="Lon_C"/>
    <property type="match status" value="1"/>
</dbReference>
<dbReference type="InterPro" id="IPR020568">
    <property type="entry name" value="Ribosomal_Su5_D2-typ_SF"/>
</dbReference>
<evidence type="ECO:0000259" key="4">
    <source>
        <dbReference type="PROSITE" id="PS51786"/>
    </source>
</evidence>
<accession>A0ABV6GBX2</accession>
<keyword evidence="1 5" id="KW-0378">Hydrolase</keyword>
<organism evidence="5 6">
    <name type="scientific">Metabacillus herbersteinensis</name>
    <dbReference type="NCBI Taxonomy" id="283816"/>
    <lineage>
        <taxon>Bacteria</taxon>
        <taxon>Bacillati</taxon>
        <taxon>Bacillota</taxon>
        <taxon>Bacilli</taxon>
        <taxon>Bacillales</taxon>
        <taxon>Bacillaceae</taxon>
        <taxon>Metabacillus</taxon>
    </lineage>
</organism>
<dbReference type="Proteomes" id="UP001589854">
    <property type="component" value="Unassembled WGS sequence"/>
</dbReference>
<evidence type="ECO:0000259" key="3">
    <source>
        <dbReference type="PROSITE" id="PS50106"/>
    </source>
</evidence>
<dbReference type="SUPFAM" id="SSF54211">
    <property type="entry name" value="Ribosomal protein S5 domain 2-like"/>
    <property type="match status" value="1"/>
</dbReference>
<comment type="caution">
    <text evidence="5">The sequence shown here is derived from an EMBL/GenBank/DDBJ whole genome shotgun (WGS) entry which is preliminary data.</text>
</comment>
<comment type="similarity">
    <text evidence="1">Belongs to the peptidase S16 family.</text>
</comment>
<dbReference type="Gene3D" id="2.30.42.10">
    <property type="match status" value="1"/>
</dbReference>
<comment type="catalytic activity">
    <reaction evidence="1">
        <text>Hydrolysis of proteins in presence of ATP.</text>
        <dbReference type="EC" id="3.4.21.53"/>
    </reaction>
</comment>
<protein>
    <recommendedName>
        <fullName evidence="1">endopeptidase La</fullName>
        <ecNumber evidence="1">3.4.21.53</ecNumber>
    </recommendedName>
</protein>
<feature type="domain" description="Lon proteolytic" evidence="4">
    <location>
        <begin position="228"/>
        <end position="336"/>
    </location>
</feature>
<keyword evidence="1 5" id="KW-0645">Protease</keyword>
<dbReference type="NCBIfam" id="NF041438">
    <property type="entry name" value="SepM_fam_S16"/>
    <property type="match status" value="1"/>
</dbReference>
<dbReference type="Pfam" id="PF13180">
    <property type="entry name" value="PDZ_2"/>
    <property type="match status" value="1"/>
</dbReference>
<evidence type="ECO:0000313" key="6">
    <source>
        <dbReference type="Proteomes" id="UP001589854"/>
    </source>
</evidence>
<reference evidence="5 6" key="1">
    <citation type="submission" date="2024-09" db="EMBL/GenBank/DDBJ databases">
        <authorList>
            <person name="Sun Q."/>
            <person name="Mori K."/>
        </authorList>
    </citation>
    <scope>NUCLEOTIDE SEQUENCE [LARGE SCALE GENOMIC DNA]</scope>
    <source>
        <strain evidence="5 6">CCM 7228</strain>
    </source>
</reference>
<dbReference type="InterPro" id="IPR001478">
    <property type="entry name" value="PDZ"/>
</dbReference>
<dbReference type="InterPro" id="IPR014721">
    <property type="entry name" value="Ribsml_uS5_D2-typ_fold_subgr"/>
</dbReference>
<evidence type="ECO:0000256" key="2">
    <source>
        <dbReference type="SAM" id="Phobius"/>
    </source>
</evidence>
<dbReference type="GO" id="GO:0008233">
    <property type="term" value="F:peptidase activity"/>
    <property type="evidence" value="ECO:0007669"/>
    <property type="project" value="UniProtKB-KW"/>
</dbReference>
<dbReference type="PROSITE" id="PS50106">
    <property type="entry name" value="PDZ"/>
    <property type="match status" value="1"/>
</dbReference>
<feature type="active site" evidence="1">
    <location>
        <position position="279"/>
    </location>
</feature>
<dbReference type="EC" id="3.4.21.53" evidence="1"/>
<dbReference type="SMART" id="SM00228">
    <property type="entry name" value="PDZ"/>
    <property type="match status" value="1"/>
</dbReference>
<name>A0ABV6GBX2_9BACI</name>
<keyword evidence="2" id="KW-0812">Transmembrane</keyword>
<evidence type="ECO:0000313" key="5">
    <source>
        <dbReference type="EMBL" id="MFC0271174.1"/>
    </source>
</evidence>
<keyword evidence="6" id="KW-1185">Reference proteome</keyword>
<dbReference type="InterPro" id="IPR027065">
    <property type="entry name" value="Lon_Prtase"/>
</dbReference>
<sequence>MRNKTIIRSLIILTIVAAVLTFIKLPYYITQPGMATELAPIVEVENGYDERGSFSLTTVRFGRANPLTYLWAQFNEFYYIHPLEEIRGEDESDEEYLNRQLHMMETSQESAITVAYKKAGKEVDYKFHGVYVLNVLKDMPAAGKLEAGDRIYKVNDQEFETSDEFIEYVSGIKVGKDVLISFERNGDEKETAVKLAPFPEDPNKSGIGISLLTDREIIVEPEITLNTEKIGGPSAGLMMTLEIYNQLTKEDLTKGYKIAGTGTIATNGEVGPIGGISQKIVAADNAGVDIFLAPNEKDIPTSNYNEAVKTAEKINATMKIVPVDTFEEAVVYLTDLDEKR</sequence>
<feature type="transmembrane region" description="Helical" evidence="2">
    <location>
        <begin position="7"/>
        <end position="29"/>
    </location>
</feature>
<keyword evidence="2" id="KW-0472">Membrane</keyword>
<dbReference type="RefSeq" id="WP_378931957.1">
    <property type="nucleotide sequence ID" value="NZ_JBHLVO010000004.1"/>
</dbReference>
<dbReference type="PANTHER" id="PTHR10046">
    <property type="entry name" value="ATP DEPENDENT LON PROTEASE FAMILY MEMBER"/>
    <property type="match status" value="1"/>
</dbReference>
<feature type="domain" description="PDZ" evidence="3">
    <location>
        <begin position="111"/>
        <end position="160"/>
    </location>
</feature>
<keyword evidence="2" id="KW-1133">Transmembrane helix</keyword>
<dbReference type="InterPro" id="IPR036034">
    <property type="entry name" value="PDZ_sf"/>
</dbReference>
<dbReference type="Gene3D" id="3.30.230.10">
    <property type="match status" value="1"/>
</dbReference>
<gene>
    <name evidence="5" type="ORF">ACFFIX_06885</name>
</gene>
<proteinExistence type="inferred from homology"/>
<evidence type="ECO:0000256" key="1">
    <source>
        <dbReference type="PROSITE-ProRule" id="PRU01122"/>
    </source>
</evidence>
<dbReference type="SUPFAM" id="SSF50156">
    <property type="entry name" value="PDZ domain-like"/>
    <property type="match status" value="1"/>
</dbReference>